<organism evidence="1 2">
    <name type="scientific">Albibacterium bauzanense</name>
    <dbReference type="NCBI Taxonomy" id="653929"/>
    <lineage>
        <taxon>Bacteria</taxon>
        <taxon>Pseudomonadati</taxon>
        <taxon>Bacteroidota</taxon>
        <taxon>Sphingobacteriia</taxon>
        <taxon>Sphingobacteriales</taxon>
        <taxon>Sphingobacteriaceae</taxon>
        <taxon>Albibacterium</taxon>
    </lineage>
</organism>
<dbReference type="OrthoDB" id="1005072at2"/>
<gene>
    <name evidence="1" type="ORF">C8N28_0517</name>
</gene>
<dbReference type="Proteomes" id="UP000294616">
    <property type="component" value="Unassembled WGS sequence"/>
</dbReference>
<protein>
    <submittedName>
        <fullName evidence="1">Uncharacterized protein DUF2851</fullName>
    </submittedName>
</protein>
<comment type="caution">
    <text evidence="1">The sequence shown here is derived from an EMBL/GenBank/DDBJ whole genome shotgun (WGS) entry which is preliminary data.</text>
</comment>
<dbReference type="AlphaFoldDB" id="A0A4R1M029"/>
<sequence length="426" mass="49728">MKLSENILQFIWKYQLFRKVELRTLSGKELQIKRVGLQNFNEGPDFENAFLSIDGIGWVGNVEIHTTSSEWNNHNHQSNPVYNNVVLHVVNQYDVEIKREDGTIPETLVLESLIEAKVLERYDSIMNSMHWIPCEKLIHTVDPFYIQQWFGTLLFERFISKSAYILKLLDEYRGDWEEVSYIMLARSFGFGVNADAFEQLARILPSGLIRKYSPDRTAIEALVFGQAGMLGVDFQEEYPLHLQKEFNYLRKIHKLKPMESVSWKFLRMRPSGFPTIRLAQFAALCSSINHFFALIIEIENLNLWRVRFNALIINEYWSTHYHFKKETARHNTTLGKGAIDLILINTIALLLFSYGKYVGDSSFMDRSVLFLECIKPENNRIIQKYTELQIRVQSSADTQALKQLKISYCDKKRCLNCEIGSQIIKR</sequence>
<name>A0A4R1M029_9SPHI</name>
<dbReference type="InterPro" id="IPR021272">
    <property type="entry name" value="DUF2851"/>
</dbReference>
<evidence type="ECO:0000313" key="2">
    <source>
        <dbReference type="Proteomes" id="UP000294616"/>
    </source>
</evidence>
<accession>A0A4R1M029</accession>
<dbReference type="Pfam" id="PF11013">
    <property type="entry name" value="DUF2851"/>
    <property type="match status" value="1"/>
</dbReference>
<keyword evidence="2" id="KW-1185">Reference proteome</keyword>
<proteinExistence type="predicted"/>
<dbReference type="EMBL" id="SMGO01000001">
    <property type="protein sequence ID" value="TCK85216.1"/>
    <property type="molecule type" value="Genomic_DNA"/>
</dbReference>
<evidence type="ECO:0000313" key="1">
    <source>
        <dbReference type="EMBL" id="TCK85216.1"/>
    </source>
</evidence>
<dbReference type="RefSeq" id="WP_132221243.1">
    <property type="nucleotide sequence ID" value="NZ_SMGO01000001.1"/>
</dbReference>
<reference evidence="1 2" key="1">
    <citation type="submission" date="2019-03" db="EMBL/GenBank/DDBJ databases">
        <title>Genomic Encyclopedia of Archaeal and Bacterial Type Strains, Phase II (KMG-II): from individual species to whole genera.</title>
        <authorList>
            <person name="Goeker M."/>
        </authorList>
    </citation>
    <scope>NUCLEOTIDE SEQUENCE [LARGE SCALE GENOMIC DNA]</scope>
    <source>
        <strain evidence="1 2">DSM 22554</strain>
    </source>
</reference>